<protein>
    <recommendedName>
        <fullName evidence="3">Outer membrane protein beta-barrel domain-containing protein</fullName>
    </recommendedName>
</protein>
<organism evidence="1 2">
    <name type="scientific">Alistipes inops</name>
    <dbReference type="NCBI Taxonomy" id="1501391"/>
    <lineage>
        <taxon>Bacteria</taxon>
        <taxon>Pseudomonadati</taxon>
        <taxon>Bacteroidota</taxon>
        <taxon>Bacteroidia</taxon>
        <taxon>Bacteroidales</taxon>
        <taxon>Rikenellaceae</taxon>
        <taxon>Alistipes</taxon>
    </lineage>
</organism>
<comment type="caution">
    <text evidence="1">The sequence shown here is derived from an EMBL/GenBank/DDBJ whole genome shotgun (WGS) entry which is preliminary data.</text>
</comment>
<reference evidence="1 2" key="1">
    <citation type="submission" date="2014-09" db="EMBL/GenBank/DDBJ databases">
        <title>Alistipes sp. 627, sp. nov., a novel member of the family Rikenellaceae isolated from human faeces.</title>
        <authorList>
            <person name="Shkoporov A.N."/>
            <person name="Chaplin A.V."/>
            <person name="Motuzova O.V."/>
            <person name="Kafarskaia L.I."/>
            <person name="Khokhlova E.V."/>
            <person name="Efimov B.A."/>
        </authorList>
    </citation>
    <scope>NUCLEOTIDE SEQUENCE [LARGE SCALE GENOMIC DNA]</scope>
    <source>
        <strain evidence="1 2">627</strain>
    </source>
</reference>
<name>A0ABR4YKI5_9BACT</name>
<evidence type="ECO:0000313" key="1">
    <source>
        <dbReference type="EMBL" id="KHE42764.1"/>
    </source>
</evidence>
<accession>A0ABR4YKI5</accession>
<dbReference type="EMBL" id="JRGF01000002">
    <property type="protein sequence ID" value="KHE42764.1"/>
    <property type="molecule type" value="Genomic_DNA"/>
</dbReference>
<evidence type="ECO:0008006" key="3">
    <source>
        <dbReference type="Google" id="ProtNLM"/>
    </source>
</evidence>
<keyword evidence="2" id="KW-1185">Reference proteome</keyword>
<dbReference type="Proteomes" id="UP000030889">
    <property type="component" value="Unassembled WGS sequence"/>
</dbReference>
<evidence type="ECO:0000313" key="2">
    <source>
        <dbReference type="Proteomes" id="UP000030889"/>
    </source>
</evidence>
<proteinExistence type="predicted"/>
<gene>
    <name evidence="1" type="ORF">LG35_01775</name>
</gene>
<sequence>MKITETDTTYGQNDFHHPACRAVPAARTHDAGAGPEKYRGTNFTIETGGFVGADKFRVRGFHPFSFTGGYTFDRHWFLGLGIQASVYLDFQRFDLVN</sequence>